<dbReference type="OrthoDB" id="9768323at2"/>
<accession>A0A4R1BGW5</accession>
<comment type="caution">
    <text evidence="4">The sequence shown here is derived from an EMBL/GenBank/DDBJ whole genome shotgun (WGS) entry which is preliminary data.</text>
</comment>
<feature type="domain" description="Hydantoinase/oxoprolinase N-terminal" evidence="2">
    <location>
        <begin position="2"/>
        <end position="171"/>
    </location>
</feature>
<dbReference type="AlphaFoldDB" id="A0A4R1BGW5"/>
<name>A0A4R1BGW5_9ACTN</name>
<dbReference type="RefSeq" id="WP_132691580.1">
    <property type="nucleotide sequence ID" value="NZ_SKBU01000016.1"/>
</dbReference>
<dbReference type="InterPro" id="IPR043129">
    <property type="entry name" value="ATPase_NBD"/>
</dbReference>
<dbReference type="Pfam" id="PF05378">
    <property type="entry name" value="Hydant_A_N"/>
    <property type="match status" value="1"/>
</dbReference>
<gene>
    <name evidence="4" type="ORF">E0L93_10095</name>
</gene>
<dbReference type="InterPro" id="IPR049517">
    <property type="entry name" value="ACX-like_C"/>
</dbReference>
<dbReference type="PANTHER" id="PTHR11365">
    <property type="entry name" value="5-OXOPROLINASE RELATED"/>
    <property type="match status" value="1"/>
</dbReference>
<dbReference type="InterPro" id="IPR002821">
    <property type="entry name" value="Hydantoinase_A"/>
</dbReference>
<dbReference type="InterPro" id="IPR008040">
    <property type="entry name" value="Hydant_A_N"/>
</dbReference>
<dbReference type="Pfam" id="PF19278">
    <property type="entry name" value="Hydant_A_C"/>
    <property type="match status" value="1"/>
</dbReference>
<dbReference type="PANTHER" id="PTHR11365:SF23">
    <property type="entry name" value="HYPOTHETICAL 5-OXOPROLINASE (EUROFUNG)-RELATED"/>
    <property type="match status" value="1"/>
</dbReference>
<dbReference type="SUPFAM" id="SSF53067">
    <property type="entry name" value="Actin-like ATPase domain"/>
    <property type="match status" value="1"/>
</dbReference>
<dbReference type="GO" id="GO:0006749">
    <property type="term" value="P:glutathione metabolic process"/>
    <property type="evidence" value="ECO:0007669"/>
    <property type="project" value="TreeGrafter"/>
</dbReference>
<evidence type="ECO:0000259" key="3">
    <source>
        <dbReference type="Pfam" id="PF19278"/>
    </source>
</evidence>
<feature type="domain" description="Hydantoinase A/oxoprolinase" evidence="1">
    <location>
        <begin position="194"/>
        <end position="479"/>
    </location>
</feature>
<evidence type="ECO:0000259" key="2">
    <source>
        <dbReference type="Pfam" id="PF05378"/>
    </source>
</evidence>
<evidence type="ECO:0000313" key="5">
    <source>
        <dbReference type="Proteomes" id="UP000295244"/>
    </source>
</evidence>
<evidence type="ECO:0000313" key="4">
    <source>
        <dbReference type="EMBL" id="TCJ16495.1"/>
    </source>
</evidence>
<sequence length="655" mass="69024">MRLGVDVGGTFTDLVALGAGEIVTAKVPSTPRDQSVGVMNAIESSGVEAAAVAALAHGMTVATNALLERRGARTALITTEGFRDVLEIARQNRPSLYDLTRDRPPPLVPRELRFTVRERMGPAGELVPLDEEDLDRVISELGEAGVEAVAVCLLFAFTHPEHERRVGEALRGALPEVHVSLSSEVLPEFREYERFSTTAADAYLAPRLAAYLKNLGGKVKEAGMPAPLIMQSSGGVSRIEDAAASSAAFVLSGPAGGVVGAAYAARASGYADVLTFDMGGTSTDVAAVLGGEAQTTTESVVAGVPIKLPMVDIHTVSAGGGSIAWADAGGALRVGPHSAGAEPGPAAYGRGGGEPTVTDANLFLGYLADGAELGGEVVLRRELAEEALGGLGEKLGLEAGEVARGVVRVANAEMVRALRVISVERGLDPREFALLAFGGAGGMHACSLAEELGIKTVLIPRAGGVLSALGLAISDLRRDYVSPLLADLESVKTGELEERFRALEEAAAGDLESPEFTRRADLRYRGQSFELTVEADELKRLEERFHAAHERRYGYRMEDETVELVNLRLIATVPVDKPELKEPSPEGKAEPARREADFGGEWLEVPVLRREEMGKGSEVSGPAIVEFRESTCVVRPGWGGAIDGAGTLVLEREDG</sequence>
<protein>
    <submittedName>
        <fullName evidence="4">Hydantoinase/oxoprolinase family protein</fullName>
    </submittedName>
</protein>
<dbReference type="GO" id="GO:0005829">
    <property type="term" value="C:cytosol"/>
    <property type="evidence" value="ECO:0007669"/>
    <property type="project" value="TreeGrafter"/>
</dbReference>
<dbReference type="GO" id="GO:0017168">
    <property type="term" value="F:5-oxoprolinase (ATP-hydrolyzing) activity"/>
    <property type="evidence" value="ECO:0007669"/>
    <property type="project" value="TreeGrafter"/>
</dbReference>
<proteinExistence type="predicted"/>
<keyword evidence="5" id="KW-1185">Reference proteome</keyword>
<dbReference type="InterPro" id="IPR045079">
    <property type="entry name" value="Oxoprolinase-like"/>
</dbReference>
<evidence type="ECO:0000259" key="1">
    <source>
        <dbReference type="Pfam" id="PF01968"/>
    </source>
</evidence>
<dbReference type="Proteomes" id="UP000295244">
    <property type="component" value="Unassembled WGS sequence"/>
</dbReference>
<dbReference type="EMBL" id="SKBU01000016">
    <property type="protein sequence ID" value="TCJ16495.1"/>
    <property type="molecule type" value="Genomic_DNA"/>
</dbReference>
<dbReference type="Pfam" id="PF01968">
    <property type="entry name" value="Hydantoinase_A"/>
    <property type="match status" value="1"/>
</dbReference>
<feature type="domain" description="Acetophenone carboxylase-like C-terminal" evidence="3">
    <location>
        <begin position="534"/>
        <end position="644"/>
    </location>
</feature>
<reference evidence="4 5" key="1">
    <citation type="submission" date="2019-03" db="EMBL/GenBank/DDBJ databases">
        <title>Whole genome sequence of a novel Rubrobacter taiwanensis strain, isolated from Yellowstone National Park.</title>
        <authorList>
            <person name="Freed S."/>
            <person name="Ramaley R.F."/>
            <person name="Kyndt J.A."/>
        </authorList>
    </citation>
    <scope>NUCLEOTIDE SEQUENCE [LARGE SCALE GENOMIC DNA]</scope>
    <source>
        <strain evidence="4 5">Yellowstone</strain>
    </source>
</reference>
<organism evidence="4 5">
    <name type="scientific">Rubrobacter taiwanensis</name>
    <dbReference type="NCBI Taxonomy" id="185139"/>
    <lineage>
        <taxon>Bacteria</taxon>
        <taxon>Bacillati</taxon>
        <taxon>Actinomycetota</taxon>
        <taxon>Rubrobacteria</taxon>
        <taxon>Rubrobacterales</taxon>
        <taxon>Rubrobacteraceae</taxon>
        <taxon>Rubrobacter</taxon>
    </lineage>
</organism>